<dbReference type="EMBL" id="CWGJ01000025">
    <property type="protein sequence ID" value="CRX38909.1"/>
    <property type="molecule type" value="Genomic_DNA"/>
</dbReference>
<dbReference type="PANTHER" id="PTHR36842:SF1">
    <property type="entry name" value="PROTEIN TOLB"/>
    <property type="match status" value="1"/>
</dbReference>
<dbReference type="OrthoDB" id="108903at2"/>
<dbReference type="Gene3D" id="2.120.10.30">
    <property type="entry name" value="TolB, C-terminal domain"/>
    <property type="match status" value="2"/>
</dbReference>
<comment type="similarity">
    <text evidence="1">Belongs to the TolB family.</text>
</comment>
<name>A0A0H5DSW7_9BACT</name>
<keyword evidence="5" id="KW-1185">Reference proteome</keyword>
<proteinExistence type="inferred from homology"/>
<dbReference type="Proteomes" id="UP000220251">
    <property type="component" value="Unassembled WGS sequence"/>
</dbReference>
<dbReference type="InterPro" id="IPR011042">
    <property type="entry name" value="6-blade_b-propeller_TolB-like"/>
</dbReference>
<dbReference type="SUPFAM" id="SSF69304">
    <property type="entry name" value="Tricorn protease N-terminal domain"/>
    <property type="match status" value="1"/>
</dbReference>
<dbReference type="RefSeq" id="WP_098038770.1">
    <property type="nucleotide sequence ID" value="NZ_CWGJ01000025.1"/>
</dbReference>
<evidence type="ECO:0000313" key="5">
    <source>
        <dbReference type="Proteomes" id="UP000220251"/>
    </source>
</evidence>
<gene>
    <name evidence="4" type="primary">tolB</name>
    <name evidence="4" type="ORF">ELAC_1581</name>
</gene>
<organism evidence="4 5">
    <name type="scientific">Estrella lausannensis</name>
    <dbReference type="NCBI Taxonomy" id="483423"/>
    <lineage>
        <taxon>Bacteria</taxon>
        <taxon>Pseudomonadati</taxon>
        <taxon>Chlamydiota</taxon>
        <taxon>Chlamydiia</taxon>
        <taxon>Parachlamydiales</taxon>
        <taxon>Candidatus Criblamydiaceae</taxon>
        <taxon>Estrella</taxon>
    </lineage>
</organism>
<evidence type="ECO:0000313" key="4">
    <source>
        <dbReference type="EMBL" id="CRX38909.1"/>
    </source>
</evidence>
<dbReference type="PANTHER" id="PTHR36842">
    <property type="entry name" value="PROTEIN TOLB HOMOLOG"/>
    <property type="match status" value="1"/>
</dbReference>
<evidence type="ECO:0000256" key="2">
    <source>
        <dbReference type="ARBA" id="ARBA00018228"/>
    </source>
</evidence>
<accession>A0A0H5DSW7</accession>
<feature type="chain" id="PRO_5005217863" description="Protein TolB homolog" evidence="3">
    <location>
        <begin position="23"/>
        <end position="461"/>
    </location>
</feature>
<protein>
    <recommendedName>
        <fullName evidence="2">Protein TolB homolog</fullName>
    </recommendedName>
</protein>
<dbReference type="InterPro" id="IPR011659">
    <property type="entry name" value="WD40"/>
</dbReference>
<evidence type="ECO:0000256" key="1">
    <source>
        <dbReference type="ARBA" id="ARBA00009820"/>
    </source>
</evidence>
<reference evidence="5" key="1">
    <citation type="submission" date="2015-06" db="EMBL/GenBank/DDBJ databases">
        <authorList>
            <person name="Bertelli C."/>
        </authorList>
    </citation>
    <scope>NUCLEOTIDE SEQUENCE [LARGE SCALE GENOMIC DNA]</scope>
    <source>
        <strain evidence="5">CRIB-30</strain>
    </source>
</reference>
<dbReference type="AlphaFoldDB" id="A0A0H5DSW7"/>
<dbReference type="Pfam" id="PF07676">
    <property type="entry name" value="PD40"/>
    <property type="match status" value="3"/>
</dbReference>
<sequence>MFNRFIKHLFICLVLKVSASFAAEIEDRESLLVRLETEVNLLPIYVSDIQSDNADMGGEYLKSLGELLRFDIGFGGMAAVAAKDPKLEEAAKKSFGDEQMAGAAFKGADLPYALALKVSANKLQAKLFSISGGWVKTVGGITLSGKLSDDRRLIHLFADQIHKVLFGQEGIAKTKILYTIRKKASGKNEWISDIWEMDYDGANANAVVSGEGYVVTPQYAPAAPGKHPGTILYVSYQTGIPKMYAASLTDGKSTRVTLMKGNQLMPTMNLQRNALAFISDVAGNPDMFLMPFEKEGQVEGKPKQVFSVKWGTQGTPSFSPDGKKLAFVSNKDGSPRIYTVDISRPWTQSTDLKPVLLTKFRRGCTAPAWSYDGKKIAYCATVDGSRQIFVYDLERGTETQLTTGPGNKENPSWAPNSLHLVFNNDNGKESDLYIINLNQKKMVKVSKGAGEKRFPHWEPLF</sequence>
<evidence type="ECO:0000256" key="3">
    <source>
        <dbReference type="SAM" id="SignalP"/>
    </source>
</evidence>
<feature type="signal peptide" evidence="3">
    <location>
        <begin position="1"/>
        <end position="22"/>
    </location>
</feature>
<dbReference type="NCBIfam" id="NF002183">
    <property type="entry name" value="PRK01029.1"/>
    <property type="match status" value="1"/>
</dbReference>
<keyword evidence="3" id="KW-0732">Signal</keyword>